<dbReference type="InterPro" id="IPR054722">
    <property type="entry name" value="PolX-like_BBD"/>
</dbReference>
<reference evidence="4" key="1">
    <citation type="journal article" date="2013" name="Genome Biol.">
        <title>Reference genomes and transcriptomes of Nicotiana sylvestris and Nicotiana tomentosiformis.</title>
        <authorList>
            <person name="Sierro N."/>
            <person name="Battey J.N."/>
            <person name="Ouadi S."/>
            <person name="Bovet L."/>
            <person name="Goepfert S."/>
            <person name="Bakaher N."/>
            <person name="Peitsch M.C."/>
            <person name="Ivanov N.V."/>
        </authorList>
    </citation>
    <scope>NUCLEOTIDE SEQUENCE [LARGE SCALE GENOMIC DNA]</scope>
</reference>
<dbReference type="InterPro" id="IPR025724">
    <property type="entry name" value="GAG-pre-integrase_dom"/>
</dbReference>
<dbReference type="STRING" id="4096.A0A1U7XAM1"/>
<evidence type="ECO:0000259" key="3">
    <source>
        <dbReference type="Pfam" id="PF22936"/>
    </source>
</evidence>
<evidence type="ECO:0000313" key="4">
    <source>
        <dbReference type="Proteomes" id="UP000189701"/>
    </source>
</evidence>
<reference evidence="5" key="2">
    <citation type="submission" date="2025-08" db="UniProtKB">
        <authorList>
            <consortium name="RefSeq"/>
        </authorList>
    </citation>
    <scope>IDENTIFICATION</scope>
    <source>
        <tissue evidence="5">Leaf</tissue>
    </source>
</reference>
<accession>A0A1U7XAM1</accession>
<dbReference type="AlphaFoldDB" id="A0A1U7XAM1"/>
<dbReference type="RefSeq" id="XP_009787908.1">
    <property type="nucleotide sequence ID" value="XM_009789606.1"/>
</dbReference>
<name>A0A1U7XAM1_NICSY</name>
<evidence type="ECO:0000313" key="5">
    <source>
        <dbReference type="RefSeq" id="XP_009787908.1"/>
    </source>
</evidence>
<feature type="domain" description="Reverse transcriptase Ty1/copia-type" evidence="1">
    <location>
        <begin position="165"/>
        <end position="235"/>
    </location>
</feature>
<dbReference type="Proteomes" id="UP000189701">
    <property type="component" value="Unplaced"/>
</dbReference>
<dbReference type="Pfam" id="PF22936">
    <property type="entry name" value="Pol_BBD"/>
    <property type="match status" value="1"/>
</dbReference>
<feature type="domain" description="GAG-pre-integrase" evidence="2">
    <location>
        <begin position="92"/>
        <end position="159"/>
    </location>
</feature>
<dbReference type="eggNOG" id="KOG0017">
    <property type="taxonomic scope" value="Eukaryota"/>
</dbReference>
<gene>
    <name evidence="5" type="primary">LOC104235787</name>
</gene>
<dbReference type="Pfam" id="PF13976">
    <property type="entry name" value="gag_pre-integrs"/>
    <property type="match status" value="1"/>
</dbReference>
<organism evidence="4 5">
    <name type="scientific">Nicotiana sylvestris</name>
    <name type="common">Wood tobacco</name>
    <name type="synonym">South American tobacco</name>
    <dbReference type="NCBI Taxonomy" id="4096"/>
    <lineage>
        <taxon>Eukaryota</taxon>
        <taxon>Viridiplantae</taxon>
        <taxon>Streptophyta</taxon>
        <taxon>Embryophyta</taxon>
        <taxon>Tracheophyta</taxon>
        <taxon>Spermatophyta</taxon>
        <taxon>Magnoliopsida</taxon>
        <taxon>eudicotyledons</taxon>
        <taxon>Gunneridae</taxon>
        <taxon>Pentapetalae</taxon>
        <taxon>asterids</taxon>
        <taxon>lamiids</taxon>
        <taxon>Solanales</taxon>
        <taxon>Solanaceae</taxon>
        <taxon>Nicotianoideae</taxon>
        <taxon>Nicotianeae</taxon>
        <taxon>Nicotiana</taxon>
    </lineage>
</organism>
<evidence type="ECO:0000259" key="1">
    <source>
        <dbReference type="Pfam" id="PF07727"/>
    </source>
</evidence>
<keyword evidence="4" id="KW-1185">Reference proteome</keyword>
<sequence length="254" mass="28335">MNDIRKIDDSLQDKVTLPNGVTTKIEHVGSSFLSEVDKLENVLHVPDFKFNLMSVSKLTKDLKCAATFLPTLCVFQDLYNGRVKAIGKENEGLYILKGRGVRFLASNVNVGGSNAETSYLWHERLGHASIPVMQHVPFLHNKVDDTMQNKCIVCPLAKQSRIKYQANGEVERFKARLVAKGYNQQEGLEETFSPVAKMVTVRSVIALAAAKDWSLYQMDIFNAFLQGDRKYSLELISEMGLSGAKPAPTPLEIN</sequence>
<protein>
    <submittedName>
        <fullName evidence="5">Uncharacterized protein LOC104235787</fullName>
    </submittedName>
</protein>
<dbReference type="InterPro" id="IPR013103">
    <property type="entry name" value="RVT_2"/>
</dbReference>
<dbReference type="Pfam" id="PF07727">
    <property type="entry name" value="RVT_2"/>
    <property type="match status" value="1"/>
</dbReference>
<feature type="domain" description="Retrovirus-related Pol polyprotein from transposon TNT 1-94-like beta-barrel" evidence="3">
    <location>
        <begin position="8"/>
        <end position="60"/>
    </location>
</feature>
<proteinExistence type="predicted"/>
<evidence type="ECO:0000259" key="2">
    <source>
        <dbReference type="Pfam" id="PF13976"/>
    </source>
</evidence>